<protein>
    <submittedName>
        <fullName evidence="3">Cysteine hydrolase</fullName>
    </submittedName>
</protein>
<gene>
    <name evidence="3" type="ORF">NX794_32105</name>
</gene>
<evidence type="ECO:0000256" key="1">
    <source>
        <dbReference type="ARBA" id="ARBA00022801"/>
    </source>
</evidence>
<keyword evidence="1 3" id="KW-0378">Hydrolase</keyword>
<reference evidence="3 4" key="1">
    <citation type="submission" date="2022-08" db="EMBL/GenBank/DDBJ databases">
        <authorList>
            <person name="Somphong A."/>
            <person name="Phongsopitanun W."/>
        </authorList>
    </citation>
    <scope>NUCLEOTIDE SEQUENCE [LARGE SCALE GENOMIC DNA]</scope>
    <source>
        <strain evidence="3 4">LP11</strain>
    </source>
</reference>
<accession>A0ABT2BBB2</accession>
<dbReference type="InterPro" id="IPR050272">
    <property type="entry name" value="Isochorismatase-like_hydrls"/>
</dbReference>
<dbReference type="RefSeq" id="WP_258783180.1">
    <property type="nucleotide sequence ID" value="NZ_JANUGP010000038.1"/>
</dbReference>
<dbReference type="PANTHER" id="PTHR43540">
    <property type="entry name" value="PEROXYUREIDOACRYLATE/UREIDOACRYLATE AMIDOHYDROLASE-RELATED"/>
    <property type="match status" value="1"/>
</dbReference>
<evidence type="ECO:0000313" key="3">
    <source>
        <dbReference type="EMBL" id="MCS0605813.1"/>
    </source>
</evidence>
<evidence type="ECO:0000313" key="4">
    <source>
        <dbReference type="Proteomes" id="UP001205612"/>
    </source>
</evidence>
<organism evidence="3 4">
    <name type="scientific">Streptomyces pyxinicus</name>
    <dbReference type="NCBI Taxonomy" id="2970331"/>
    <lineage>
        <taxon>Bacteria</taxon>
        <taxon>Bacillati</taxon>
        <taxon>Actinomycetota</taxon>
        <taxon>Actinomycetes</taxon>
        <taxon>Kitasatosporales</taxon>
        <taxon>Streptomycetaceae</taxon>
        <taxon>Streptomyces</taxon>
    </lineage>
</organism>
<name>A0ABT2BBB2_9ACTN</name>
<feature type="domain" description="Isochorismatase-like" evidence="2">
    <location>
        <begin position="7"/>
        <end position="189"/>
    </location>
</feature>
<dbReference type="EMBL" id="JANUGP010000038">
    <property type="protein sequence ID" value="MCS0605813.1"/>
    <property type="molecule type" value="Genomic_DNA"/>
</dbReference>
<sequence>MTGPTDTALVLVDLQNDFCAGPVARARFGGDPAVLDAVVAASVRAAETARARGVEVVFVRFLGDPEHQGAGWRLRDQRLGKRPKCLEGSWGAEFHGPLPEPGEAVFTKRACFDAFLGAGFEEHLRARGARHLVFAGLYADVCVDSTARTAFQKGFHVTVLSDCTTALHLPDDAVLRFMRAVYGARTVTADDPTAWTVPALVPEPKEEACVPPPV</sequence>
<dbReference type="SUPFAM" id="SSF52499">
    <property type="entry name" value="Isochorismatase-like hydrolases"/>
    <property type="match status" value="1"/>
</dbReference>
<proteinExistence type="predicted"/>
<dbReference type="CDD" id="cd00431">
    <property type="entry name" value="cysteine_hydrolases"/>
    <property type="match status" value="1"/>
</dbReference>
<dbReference type="PANTHER" id="PTHR43540:SF1">
    <property type="entry name" value="ISOCHORISMATASE HYDROLASE"/>
    <property type="match status" value="1"/>
</dbReference>
<dbReference type="Pfam" id="PF00857">
    <property type="entry name" value="Isochorismatase"/>
    <property type="match status" value="1"/>
</dbReference>
<dbReference type="Gene3D" id="3.40.50.850">
    <property type="entry name" value="Isochorismatase-like"/>
    <property type="match status" value="1"/>
</dbReference>
<evidence type="ECO:0000259" key="2">
    <source>
        <dbReference type="Pfam" id="PF00857"/>
    </source>
</evidence>
<keyword evidence="4" id="KW-1185">Reference proteome</keyword>
<dbReference type="GO" id="GO:0016787">
    <property type="term" value="F:hydrolase activity"/>
    <property type="evidence" value="ECO:0007669"/>
    <property type="project" value="UniProtKB-KW"/>
</dbReference>
<dbReference type="Proteomes" id="UP001205612">
    <property type="component" value="Unassembled WGS sequence"/>
</dbReference>
<comment type="caution">
    <text evidence="3">The sequence shown here is derived from an EMBL/GenBank/DDBJ whole genome shotgun (WGS) entry which is preliminary data.</text>
</comment>
<dbReference type="InterPro" id="IPR036380">
    <property type="entry name" value="Isochorismatase-like_sf"/>
</dbReference>
<dbReference type="InterPro" id="IPR000868">
    <property type="entry name" value="Isochorismatase-like_dom"/>
</dbReference>